<reference evidence="1 2" key="1">
    <citation type="submission" date="2019-06" db="EMBL/GenBank/DDBJ databases">
        <title>Draft genome sequence of the filamentous fungus Phialemoniopsis curvata isolated from diesel fuel.</title>
        <authorList>
            <person name="Varaljay V.A."/>
            <person name="Lyon W.J."/>
            <person name="Crouch A.L."/>
            <person name="Drake C.E."/>
            <person name="Hollomon J.M."/>
            <person name="Nadeau L.J."/>
            <person name="Nunn H.S."/>
            <person name="Stevenson B.S."/>
            <person name="Bojanowski C.L."/>
            <person name="Crookes-Goodson W.J."/>
        </authorList>
    </citation>
    <scope>NUCLEOTIDE SEQUENCE [LARGE SCALE GENOMIC DNA]</scope>
    <source>
        <strain evidence="1 2">D216</strain>
    </source>
</reference>
<dbReference type="RefSeq" id="XP_030996962.1">
    <property type="nucleotide sequence ID" value="XM_031138949.1"/>
</dbReference>
<organism evidence="1 2">
    <name type="scientific">Thyridium curvatum</name>
    <dbReference type="NCBI Taxonomy" id="1093900"/>
    <lineage>
        <taxon>Eukaryota</taxon>
        <taxon>Fungi</taxon>
        <taxon>Dikarya</taxon>
        <taxon>Ascomycota</taxon>
        <taxon>Pezizomycotina</taxon>
        <taxon>Sordariomycetes</taxon>
        <taxon>Sordariomycetidae</taxon>
        <taxon>Thyridiales</taxon>
        <taxon>Thyridiaceae</taxon>
        <taxon>Thyridium</taxon>
    </lineage>
</organism>
<dbReference type="PANTHER" id="PTHR39596:SF3">
    <property type="entry name" value="HETEROKARYON INCOMPATIBILITY DOMAIN-CONTAINING PROTEIN"/>
    <property type="match status" value="1"/>
</dbReference>
<evidence type="ECO:0008006" key="3">
    <source>
        <dbReference type="Google" id="ProtNLM"/>
    </source>
</evidence>
<keyword evidence="2" id="KW-1185">Reference proteome</keyword>
<comment type="caution">
    <text evidence="1">The sequence shown here is derived from an EMBL/GenBank/DDBJ whole genome shotgun (WGS) entry which is preliminary data.</text>
</comment>
<dbReference type="InParanoid" id="A0A507BE74"/>
<name>A0A507BE74_9PEZI</name>
<dbReference type="Proteomes" id="UP000319257">
    <property type="component" value="Unassembled WGS sequence"/>
</dbReference>
<dbReference type="AlphaFoldDB" id="A0A507BE74"/>
<dbReference type="PANTHER" id="PTHR39596">
    <property type="match status" value="1"/>
</dbReference>
<protein>
    <recommendedName>
        <fullName evidence="3">Heterokaryon incompatibility domain-containing protein</fullName>
    </recommendedName>
</protein>
<sequence length="782" mass="87304">MDHLPSPQNPYNPLGPIPCLVPVRGGHPLRPSFDPFAVFYQHFSDHLALSLLVARNKDVFEMVLSSWQHHLFFETYSTFFNGLGVAVSKEELVRQEEINGLTQSFITTRMLQFRIAQLRGKYYKAEGGITSEAAALVSSASSQMSRLQTSLARLGQKVKRVRQHERSLFVGPPPPQSLFEQIYVSITFLSTELSRTLALVTYSASSELREHHIVGGDTQWVIGRLLKAGWCPSEVCALISNSSITEEELYYWSLRDRRASKYGLEHRQCKYGERCRKETIDEANYTTRHCGDCNGQNCDMAFSESTMDSTVSDIVDQGRIPLIISDRSGIKVVGTKKASSIKRGEKNADLDYVAISHVWSDGLGNPNQNAIPQCQLQRLQGLVNGLFPDSTGPVPFWLDTLCVPLARETREAAIRAMGSVYSCAVTVLVLDDTLAEVTCRGADAVELIMAIRASTWAKRLWTFSESRLAQELTFQFGDMVANLTTIAKLVVLEDGLRKSEYLMRHNDLPRAHYVENSMAGWLTTRALGAIYALVPRDLAEEDKTPLHFLMLLDELGYRWTSKLKDETICLAGVLGIDPGPILEHDSAEERMHAFLKMLPSVPAAIAFTSRKKSQQPGRRWMPLTFLGGSQEDWLLTLVRSPATVSDDGLIVTSEGMVLQGKPGKDFDLQPRSRTRIECHGNTYVLRTSRGLVHNFSGLLCKSLAIILQTSLGNEGALYSGLLVTILESADARLIVKLEMKVQLLEDEMVRERVGRDVFREVEDVPPAIKTTPLPPGQEWLVQ</sequence>
<evidence type="ECO:0000313" key="2">
    <source>
        <dbReference type="Proteomes" id="UP000319257"/>
    </source>
</evidence>
<dbReference type="EMBL" id="SKBQ01000022">
    <property type="protein sequence ID" value="TPX15251.1"/>
    <property type="molecule type" value="Genomic_DNA"/>
</dbReference>
<dbReference type="GeneID" id="41971975"/>
<gene>
    <name evidence="1" type="ORF">E0L32_004528</name>
</gene>
<dbReference type="OrthoDB" id="5130764at2759"/>
<dbReference type="STRING" id="1093900.A0A507BE74"/>
<accession>A0A507BE74</accession>
<evidence type="ECO:0000313" key="1">
    <source>
        <dbReference type="EMBL" id="TPX15251.1"/>
    </source>
</evidence>
<proteinExistence type="predicted"/>